<protein>
    <submittedName>
        <fullName evidence="8">Serine/threonine protein kinase</fullName>
    </submittedName>
</protein>
<proteinExistence type="predicted"/>
<feature type="compositionally biased region" description="Low complexity" evidence="6">
    <location>
        <begin position="300"/>
        <end position="339"/>
    </location>
</feature>
<dbReference type="InterPro" id="IPR008271">
    <property type="entry name" value="Ser/Thr_kinase_AS"/>
</dbReference>
<dbReference type="CDD" id="cd14014">
    <property type="entry name" value="STKc_PknB_like"/>
    <property type="match status" value="1"/>
</dbReference>
<feature type="binding site" evidence="5">
    <location>
        <position position="42"/>
    </location>
    <ligand>
        <name>ATP</name>
        <dbReference type="ChEBI" id="CHEBI:30616"/>
    </ligand>
</feature>
<evidence type="ECO:0000313" key="8">
    <source>
        <dbReference type="EMBL" id="SNT58390.1"/>
    </source>
</evidence>
<dbReference type="PROSITE" id="PS00107">
    <property type="entry name" value="PROTEIN_KINASE_ATP"/>
    <property type="match status" value="1"/>
</dbReference>
<evidence type="ECO:0000256" key="3">
    <source>
        <dbReference type="ARBA" id="ARBA00022777"/>
    </source>
</evidence>
<dbReference type="GO" id="GO:0004674">
    <property type="term" value="F:protein serine/threonine kinase activity"/>
    <property type="evidence" value="ECO:0007669"/>
    <property type="project" value="UniProtKB-KW"/>
</dbReference>
<sequence>MEWNAPQPQWIGPYRIVARLGQGGMGQVFLGRSPGGMKVAVKVIRPDIAEDDEFRRRFAREAQAARQVNSAYTAAVVGADAEADPPWLATAHVQGVPLDKALRHGPWPTDSVRALGAGLVEALSAIHEAGVIHRDLKPSNVILTSNGPRVIDFGISAIVDATRLTEHGSYLGTAGFSSPEQIKGQAVGAASDVFSLGVLLARTATGRYPFGEAAPGSVLHYRVLHEQPEMDGLPTELRAVIEPCLAKDPALRPGLGELLHQLVEPVDDLVTVLGTAAWLPPAVAAMTALREAEDTAGLRQASAGQDDAAGDAAIAHPTEPDSPAQPAADPAVASPAEVALANAPTQSGSRAARRNADRTAQRPSRRVAPLVTSGATALILVATGGWWWSQHLDEAQGTPSEGASKASIAAKKSPSPSPSASVSGRTSGSPSAKSPAKTSGTGGSSTTPTRSPKSSATTKPPSEPTLGLDWKCRDSYAADNVDGYWVLPCIADDTGNSIAYKIQAKSPTAQTLTFYYWLGRNPEDGSRDDITLSYVRECTLHLVPNEVQECRVYTSRPSVGEVHAGVSDTKGSLDGANSNAMYFDGQHLSEMPA</sequence>
<dbReference type="GO" id="GO:0005524">
    <property type="term" value="F:ATP binding"/>
    <property type="evidence" value="ECO:0007669"/>
    <property type="project" value="UniProtKB-UniRule"/>
</dbReference>
<keyword evidence="3 8" id="KW-0418">Kinase</keyword>
<dbReference type="SMART" id="SM00220">
    <property type="entry name" value="S_TKc"/>
    <property type="match status" value="1"/>
</dbReference>
<dbReference type="Proteomes" id="UP000198280">
    <property type="component" value="Unassembled WGS sequence"/>
</dbReference>
<dbReference type="Gene3D" id="1.10.510.10">
    <property type="entry name" value="Transferase(Phosphotransferase) domain 1"/>
    <property type="match status" value="1"/>
</dbReference>
<accession>A0A239NUH5</accession>
<dbReference type="Pfam" id="PF00069">
    <property type="entry name" value="Pkinase"/>
    <property type="match status" value="1"/>
</dbReference>
<dbReference type="AlphaFoldDB" id="A0A239NUH5"/>
<evidence type="ECO:0000256" key="1">
    <source>
        <dbReference type="ARBA" id="ARBA00022679"/>
    </source>
</evidence>
<dbReference type="PANTHER" id="PTHR43289:SF34">
    <property type="entry name" value="SERINE_THREONINE-PROTEIN KINASE YBDM-RELATED"/>
    <property type="match status" value="1"/>
</dbReference>
<feature type="region of interest" description="Disordered" evidence="6">
    <location>
        <begin position="395"/>
        <end position="469"/>
    </location>
</feature>
<dbReference type="SUPFAM" id="SSF56112">
    <property type="entry name" value="Protein kinase-like (PK-like)"/>
    <property type="match status" value="1"/>
</dbReference>
<evidence type="ECO:0000256" key="4">
    <source>
        <dbReference type="ARBA" id="ARBA00022840"/>
    </source>
</evidence>
<keyword evidence="8" id="KW-0723">Serine/threonine-protein kinase</keyword>
<feature type="domain" description="Protein kinase" evidence="7">
    <location>
        <begin position="14"/>
        <end position="263"/>
    </location>
</feature>
<keyword evidence="2 5" id="KW-0547">Nucleotide-binding</keyword>
<dbReference type="PROSITE" id="PS00108">
    <property type="entry name" value="PROTEIN_KINASE_ST"/>
    <property type="match status" value="1"/>
</dbReference>
<dbReference type="Gene3D" id="3.30.200.20">
    <property type="entry name" value="Phosphorylase Kinase, domain 1"/>
    <property type="match status" value="1"/>
</dbReference>
<dbReference type="InterPro" id="IPR011009">
    <property type="entry name" value="Kinase-like_dom_sf"/>
</dbReference>
<name>A0A239NUH5_9ACTN</name>
<dbReference type="InterPro" id="IPR000719">
    <property type="entry name" value="Prot_kinase_dom"/>
</dbReference>
<evidence type="ECO:0000256" key="2">
    <source>
        <dbReference type="ARBA" id="ARBA00022741"/>
    </source>
</evidence>
<evidence type="ECO:0000313" key="9">
    <source>
        <dbReference type="Proteomes" id="UP000198280"/>
    </source>
</evidence>
<evidence type="ECO:0000256" key="6">
    <source>
        <dbReference type="SAM" id="MobiDB-lite"/>
    </source>
</evidence>
<dbReference type="OrthoDB" id="9762169at2"/>
<dbReference type="PANTHER" id="PTHR43289">
    <property type="entry name" value="MITOGEN-ACTIVATED PROTEIN KINASE KINASE KINASE 20-RELATED"/>
    <property type="match status" value="1"/>
</dbReference>
<dbReference type="PROSITE" id="PS50011">
    <property type="entry name" value="PROTEIN_KINASE_DOM"/>
    <property type="match status" value="1"/>
</dbReference>
<evidence type="ECO:0000259" key="7">
    <source>
        <dbReference type="PROSITE" id="PS50011"/>
    </source>
</evidence>
<organism evidence="8 9">
    <name type="scientific">Actinacidiphila glaucinigra</name>
    <dbReference type="NCBI Taxonomy" id="235986"/>
    <lineage>
        <taxon>Bacteria</taxon>
        <taxon>Bacillati</taxon>
        <taxon>Actinomycetota</taxon>
        <taxon>Actinomycetes</taxon>
        <taxon>Kitasatosporales</taxon>
        <taxon>Streptomycetaceae</taxon>
        <taxon>Actinacidiphila</taxon>
    </lineage>
</organism>
<dbReference type="EMBL" id="FZOF01000049">
    <property type="protein sequence ID" value="SNT58390.1"/>
    <property type="molecule type" value="Genomic_DNA"/>
</dbReference>
<dbReference type="InterPro" id="IPR017441">
    <property type="entry name" value="Protein_kinase_ATP_BS"/>
</dbReference>
<evidence type="ECO:0000256" key="5">
    <source>
        <dbReference type="PROSITE-ProRule" id="PRU10141"/>
    </source>
</evidence>
<keyword evidence="4 5" id="KW-0067">ATP-binding</keyword>
<reference evidence="8 9" key="1">
    <citation type="submission" date="2017-06" db="EMBL/GenBank/DDBJ databases">
        <authorList>
            <person name="Kim H.J."/>
            <person name="Triplett B.A."/>
        </authorList>
    </citation>
    <scope>NUCLEOTIDE SEQUENCE [LARGE SCALE GENOMIC DNA]</scope>
    <source>
        <strain evidence="8 9">CGMCC 4.1858</strain>
    </source>
</reference>
<feature type="region of interest" description="Disordered" evidence="6">
    <location>
        <begin position="296"/>
        <end position="368"/>
    </location>
</feature>
<feature type="compositionally biased region" description="Low complexity" evidence="6">
    <location>
        <begin position="400"/>
        <end position="460"/>
    </location>
</feature>
<dbReference type="RefSeq" id="WP_089229221.1">
    <property type="nucleotide sequence ID" value="NZ_FZOF01000049.1"/>
</dbReference>
<gene>
    <name evidence="8" type="ORF">SAMN05216252_1494</name>
</gene>
<keyword evidence="1" id="KW-0808">Transferase</keyword>
<keyword evidence="9" id="KW-1185">Reference proteome</keyword>